<dbReference type="Pfam" id="PF00557">
    <property type="entry name" value="Peptidase_M24"/>
    <property type="match status" value="1"/>
</dbReference>
<dbReference type="InterPro" id="IPR050422">
    <property type="entry name" value="X-Pro_aminopeptidase_P"/>
</dbReference>
<feature type="domain" description="Peptidase M24" evidence="5">
    <location>
        <begin position="403"/>
        <end position="618"/>
    </location>
</feature>
<gene>
    <name evidence="9" type="ORF">g.33781</name>
    <name evidence="8" type="ORF">g.33782</name>
</gene>
<accession>A0A1B6C9A5</accession>
<dbReference type="EMBL" id="GEDC01027284">
    <property type="protein sequence ID" value="JAS10014.1"/>
    <property type="molecule type" value="Transcribed_RNA"/>
</dbReference>
<dbReference type="InterPro" id="IPR000994">
    <property type="entry name" value="Pept_M24"/>
</dbReference>
<evidence type="ECO:0000259" key="5">
    <source>
        <dbReference type="Pfam" id="PF00557"/>
    </source>
</evidence>
<dbReference type="Pfam" id="PF16189">
    <property type="entry name" value="Creatinase_N_2"/>
    <property type="match status" value="1"/>
</dbReference>
<evidence type="ECO:0008006" key="10">
    <source>
        <dbReference type="Google" id="ProtNLM"/>
    </source>
</evidence>
<dbReference type="AlphaFoldDB" id="A0A1B6C9A5"/>
<evidence type="ECO:0000313" key="8">
    <source>
        <dbReference type="EMBL" id="JAS09587.1"/>
    </source>
</evidence>
<dbReference type="Gene3D" id="3.40.350.10">
    <property type="entry name" value="Creatinase/prolidase N-terminal domain"/>
    <property type="match status" value="2"/>
</dbReference>
<dbReference type="InterPro" id="IPR032416">
    <property type="entry name" value="Peptidase_M24_C"/>
</dbReference>
<reference evidence="9" key="1">
    <citation type="submission" date="2015-12" db="EMBL/GenBank/DDBJ databases">
        <title>De novo transcriptome assembly of four potential Pierce s Disease insect vectors from Arizona vineyards.</title>
        <authorList>
            <person name="Tassone E.E."/>
        </authorList>
    </citation>
    <scope>NUCLEOTIDE SEQUENCE</scope>
</reference>
<dbReference type="PANTHER" id="PTHR43763">
    <property type="entry name" value="XAA-PRO AMINOPEPTIDASE 1"/>
    <property type="match status" value="1"/>
</dbReference>
<evidence type="ECO:0000256" key="3">
    <source>
        <dbReference type="ARBA" id="ARBA00022801"/>
    </source>
</evidence>
<feature type="non-terminal residue" evidence="9">
    <location>
        <position position="1"/>
    </location>
</feature>
<keyword evidence="2" id="KW-0479">Metal-binding</keyword>
<dbReference type="InterPro" id="IPR029149">
    <property type="entry name" value="Creatin/AminoP/Spt16_N"/>
</dbReference>
<feature type="transmembrane region" description="Helical" evidence="4">
    <location>
        <begin position="33"/>
        <end position="56"/>
    </location>
</feature>
<organism evidence="9">
    <name type="scientific">Clastoptera arizonana</name>
    <name type="common">Arizona spittle bug</name>
    <dbReference type="NCBI Taxonomy" id="38151"/>
    <lineage>
        <taxon>Eukaryota</taxon>
        <taxon>Metazoa</taxon>
        <taxon>Ecdysozoa</taxon>
        <taxon>Arthropoda</taxon>
        <taxon>Hexapoda</taxon>
        <taxon>Insecta</taxon>
        <taxon>Pterygota</taxon>
        <taxon>Neoptera</taxon>
        <taxon>Paraneoptera</taxon>
        <taxon>Hemiptera</taxon>
        <taxon>Auchenorrhyncha</taxon>
        <taxon>Cercopoidea</taxon>
        <taxon>Clastopteridae</taxon>
        <taxon>Clastoptera</taxon>
    </lineage>
</organism>
<dbReference type="Pfam" id="PF16188">
    <property type="entry name" value="Peptidase_M24_C"/>
    <property type="match status" value="1"/>
</dbReference>
<evidence type="ECO:0000259" key="7">
    <source>
        <dbReference type="Pfam" id="PF16188"/>
    </source>
</evidence>
<dbReference type="SUPFAM" id="SSF53092">
    <property type="entry name" value="Creatinase/prolidase N-terminal domain"/>
    <property type="match status" value="1"/>
</dbReference>
<dbReference type="Pfam" id="PF01321">
    <property type="entry name" value="Creatinase_N"/>
    <property type="match status" value="1"/>
</dbReference>
<dbReference type="CDD" id="cd01085">
    <property type="entry name" value="APP"/>
    <property type="match status" value="1"/>
</dbReference>
<keyword evidence="4" id="KW-1133">Transmembrane helix</keyword>
<dbReference type="Gene3D" id="3.90.230.10">
    <property type="entry name" value="Creatinase/methionine aminopeptidase superfamily"/>
    <property type="match status" value="1"/>
</dbReference>
<dbReference type="PANTHER" id="PTHR43763:SF6">
    <property type="entry name" value="XAA-PRO AMINOPEPTIDASE 1"/>
    <property type="match status" value="1"/>
</dbReference>
<dbReference type="GO" id="GO:0046872">
    <property type="term" value="F:metal ion binding"/>
    <property type="evidence" value="ECO:0007669"/>
    <property type="project" value="UniProtKB-KW"/>
</dbReference>
<evidence type="ECO:0000259" key="6">
    <source>
        <dbReference type="Pfam" id="PF01321"/>
    </source>
</evidence>
<dbReference type="GO" id="GO:0005737">
    <property type="term" value="C:cytoplasm"/>
    <property type="evidence" value="ECO:0007669"/>
    <property type="project" value="UniProtKB-ARBA"/>
</dbReference>
<evidence type="ECO:0000313" key="9">
    <source>
        <dbReference type="EMBL" id="JAS10014.1"/>
    </source>
</evidence>
<dbReference type="InterPro" id="IPR036005">
    <property type="entry name" value="Creatinase/aminopeptidase-like"/>
</dbReference>
<evidence type="ECO:0000256" key="4">
    <source>
        <dbReference type="SAM" id="Phobius"/>
    </source>
</evidence>
<name>A0A1B6C9A5_9HEMI</name>
<feature type="domain" description="Creatinase N-terminal" evidence="6">
    <location>
        <begin position="123"/>
        <end position="214"/>
    </location>
</feature>
<evidence type="ECO:0000256" key="1">
    <source>
        <dbReference type="ARBA" id="ARBA00008766"/>
    </source>
</evidence>
<dbReference type="FunFam" id="3.90.230.10:FF:000009">
    <property type="entry name" value="xaa-Pro aminopeptidase 2"/>
    <property type="match status" value="1"/>
</dbReference>
<dbReference type="FunFam" id="3.40.350.10:FF:000003">
    <property type="entry name" value="Xaa-pro aminopeptidase P"/>
    <property type="match status" value="1"/>
</dbReference>
<keyword evidence="3" id="KW-0378">Hydrolase</keyword>
<comment type="similarity">
    <text evidence="1">Belongs to the peptidase M24B family.</text>
</comment>
<dbReference type="InterPro" id="IPR000587">
    <property type="entry name" value="Creatinase_N"/>
</dbReference>
<proteinExistence type="inferred from homology"/>
<protein>
    <recommendedName>
        <fullName evidence="10">Peptidase M24 domain-containing protein</fullName>
    </recommendedName>
</protein>
<feature type="domain" description="Peptidase M24 C-terminal" evidence="7">
    <location>
        <begin position="630"/>
        <end position="693"/>
    </location>
</feature>
<evidence type="ECO:0000256" key="2">
    <source>
        <dbReference type="ARBA" id="ARBA00022723"/>
    </source>
</evidence>
<keyword evidence="4" id="KW-0472">Membrane</keyword>
<sequence>ETSAHKLNSSFSVQPSVFSAWCHTCNRKMLRTYTILVILCVVWQYISVLDAVRYYYEEGSLRKQCFMMKNVTQPPNRINTTSQLRALREEMDRMTSVQGPPVHAYIITMDDDHQNDNTADRDRRLRYISGFSGSNGVAVVTANKAALWTDGRYHVQADLELDCNWLLMGRGAVPSNMTKWISDQLIPYQRVGADPMLISNADWEKWDEELKKKNIFLIAVKNNLIDVIWKEGRQGYPTHQAYTWNISYAGTNWMQKVASVRTEMKSMECDAMVVTALDEIAWLLNIRGRDIPFHPMLRAYVIVTKEWVDLYVDSSKLSSQVEHHLQVHRSCLFCVRVRKYESIWLDLKTNSQIWKRVLLPGECEFSKGVSRAIHHAIPENKRKVTVSPILLMKAKKSSQEKAGMRRAHVYDAAAFCDFISYLEEKLIEGSENFDEMKVSRTLDQYRREQEGNRDISFPTIVAFGQHAAMPHYVPNNATNTMIDKQNVLLIDSGGHYIDGTTDVSRTFHFGTPTKQHIDIYTSLLQGSIDLTMLSFPEHLPMSSIDVLARAPLWQMGLDYRHGTGHGVGTFNSVHESPIYINWENLNHASFKEGYFFTNEPGFYKEGDFGMRLENVLEVIENRRNDTYGLFLTFRVVTLIPYESSLIDYSRLSPHQLHWLNDYNTRIRNEVGTLMKEQRRFRAFHWLMKRTTHIPEGCTSAGVSLKRNFIVSITLLLLIVVKI</sequence>
<dbReference type="InterPro" id="IPR033740">
    <property type="entry name" value="Pept_M24B"/>
</dbReference>
<keyword evidence="4" id="KW-0812">Transmembrane</keyword>
<dbReference type="EMBL" id="GEDC01027711">
    <property type="protein sequence ID" value="JAS09587.1"/>
    <property type="molecule type" value="Transcribed_RNA"/>
</dbReference>
<dbReference type="SUPFAM" id="SSF55920">
    <property type="entry name" value="Creatinase/aminopeptidase"/>
    <property type="match status" value="1"/>
</dbReference>
<dbReference type="GO" id="GO:0070006">
    <property type="term" value="F:metalloaminopeptidase activity"/>
    <property type="evidence" value="ECO:0007669"/>
    <property type="project" value="InterPro"/>
</dbReference>